<evidence type="ECO:0000256" key="1">
    <source>
        <dbReference type="SAM" id="Phobius"/>
    </source>
</evidence>
<protein>
    <submittedName>
        <fullName evidence="2">Stage III sporulation protein AB</fullName>
    </submittedName>
</protein>
<dbReference type="Pfam" id="PF09548">
    <property type="entry name" value="Spore_III_AB"/>
    <property type="match status" value="1"/>
</dbReference>
<accession>A0A917K2B6</accession>
<dbReference type="RefSeq" id="WP_188880627.1">
    <property type="nucleotide sequence ID" value="NZ_BMOY01000002.1"/>
</dbReference>
<comment type="caution">
    <text evidence="2">The sequence shown here is derived from an EMBL/GenBank/DDBJ whole genome shotgun (WGS) entry which is preliminary data.</text>
</comment>
<reference evidence="2" key="2">
    <citation type="submission" date="2020-09" db="EMBL/GenBank/DDBJ databases">
        <authorList>
            <person name="Sun Q."/>
            <person name="Ohkuma M."/>
        </authorList>
    </citation>
    <scope>NUCLEOTIDE SEQUENCE</scope>
    <source>
        <strain evidence="2">JCM 18487</strain>
    </source>
</reference>
<keyword evidence="1" id="KW-0812">Transmembrane</keyword>
<feature type="transmembrane region" description="Helical" evidence="1">
    <location>
        <begin position="154"/>
        <end position="170"/>
    </location>
</feature>
<dbReference type="PIRSF" id="PIRSF021435">
    <property type="entry name" value="SpoIIIAB"/>
    <property type="match status" value="1"/>
</dbReference>
<organism evidence="2 3">
    <name type="scientific">Alicyclobacillus cellulosilyticus</name>
    <dbReference type="NCBI Taxonomy" id="1003997"/>
    <lineage>
        <taxon>Bacteria</taxon>
        <taxon>Bacillati</taxon>
        <taxon>Bacillota</taxon>
        <taxon>Bacilli</taxon>
        <taxon>Bacillales</taxon>
        <taxon>Alicyclobacillaceae</taxon>
        <taxon>Alicyclobacillus</taxon>
    </lineage>
</organism>
<dbReference type="Proteomes" id="UP000637695">
    <property type="component" value="Unassembled WGS sequence"/>
</dbReference>
<sequence length="171" mass="19268">MVRLLGAALIMVACTGIGFRIARDYRERPRQLRGLMHALRVLQTEIEYTATPLPQALERVARRAPAPVKVLFETAAEGLRDPQQTLDTAFQAGMAALDAQSALRKQDYDVLWEFGRTLGTSDRLHQTQHIAATLEHLAALEREARDLQRRNERLWQYLGVLTGIALLILLS</sequence>
<keyword evidence="1" id="KW-1133">Transmembrane helix</keyword>
<gene>
    <name evidence="2" type="primary">spoIIIAB</name>
    <name evidence="2" type="ORF">GCM10010885_02090</name>
</gene>
<dbReference type="EMBL" id="BMOY01000002">
    <property type="protein sequence ID" value="GGI95985.1"/>
    <property type="molecule type" value="Genomic_DNA"/>
</dbReference>
<dbReference type="NCBIfam" id="TIGR02833">
    <property type="entry name" value="spore_III_AB"/>
    <property type="match status" value="1"/>
</dbReference>
<proteinExistence type="predicted"/>
<dbReference type="AlphaFoldDB" id="A0A917K2B6"/>
<name>A0A917K2B6_9BACL</name>
<evidence type="ECO:0000313" key="2">
    <source>
        <dbReference type="EMBL" id="GGI95985.1"/>
    </source>
</evidence>
<keyword evidence="1" id="KW-0472">Membrane</keyword>
<evidence type="ECO:0000313" key="3">
    <source>
        <dbReference type="Proteomes" id="UP000637695"/>
    </source>
</evidence>
<keyword evidence="3" id="KW-1185">Reference proteome</keyword>
<dbReference type="InterPro" id="IPR014198">
    <property type="entry name" value="Spore_III_AB"/>
</dbReference>
<reference evidence="2" key="1">
    <citation type="journal article" date="2014" name="Int. J. Syst. Evol. Microbiol.">
        <title>Complete genome sequence of Corynebacterium casei LMG S-19264T (=DSM 44701T), isolated from a smear-ripened cheese.</title>
        <authorList>
            <consortium name="US DOE Joint Genome Institute (JGI-PGF)"/>
            <person name="Walter F."/>
            <person name="Albersmeier A."/>
            <person name="Kalinowski J."/>
            <person name="Ruckert C."/>
        </authorList>
    </citation>
    <scope>NUCLEOTIDE SEQUENCE</scope>
    <source>
        <strain evidence="2">JCM 18487</strain>
    </source>
</reference>